<sequence>MSINLEVFGFGFAPISNRAFMALSVVADLVSTLRYLNRGIIDTRPVSVYPILCELRMHIAAVRMGWTREDSGQKSQL</sequence>
<dbReference type="Proteomes" id="UP000054560">
    <property type="component" value="Unassembled WGS sequence"/>
</dbReference>
<dbReference type="GeneID" id="25908943"/>
<gene>
    <name evidence="1" type="ORF">SARC_08439</name>
</gene>
<evidence type="ECO:0000313" key="2">
    <source>
        <dbReference type="Proteomes" id="UP000054560"/>
    </source>
</evidence>
<dbReference type="EMBL" id="KQ242354">
    <property type="protein sequence ID" value="KNC79159.1"/>
    <property type="molecule type" value="Genomic_DNA"/>
</dbReference>
<proteinExistence type="predicted"/>
<keyword evidence="2" id="KW-1185">Reference proteome</keyword>
<dbReference type="RefSeq" id="XP_014153061.1">
    <property type="nucleotide sequence ID" value="XM_014297586.1"/>
</dbReference>
<reference evidence="1 2" key="1">
    <citation type="submission" date="2011-02" db="EMBL/GenBank/DDBJ databases">
        <title>The Genome Sequence of Sphaeroforma arctica JP610.</title>
        <authorList>
            <consortium name="The Broad Institute Genome Sequencing Platform"/>
            <person name="Russ C."/>
            <person name="Cuomo C."/>
            <person name="Young S.K."/>
            <person name="Zeng Q."/>
            <person name="Gargeya S."/>
            <person name="Alvarado L."/>
            <person name="Berlin A."/>
            <person name="Chapman S.B."/>
            <person name="Chen Z."/>
            <person name="Freedman E."/>
            <person name="Gellesch M."/>
            <person name="Goldberg J."/>
            <person name="Griggs A."/>
            <person name="Gujja S."/>
            <person name="Heilman E."/>
            <person name="Heiman D."/>
            <person name="Howarth C."/>
            <person name="Mehta T."/>
            <person name="Neiman D."/>
            <person name="Pearson M."/>
            <person name="Roberts A."/>
            <person name="Saif S."/>
            <person name="Shea T."/>
            <person name="Shenoy N."/>
            <person name="Sisk P."/>
            <person name="Stolte C."/>
            <person name="Sykes S."/>
            <person name="White J."/>
            <person name="Yandava C."/>
            <person name="Burger G."/>
            <person name="Gray M.W."/>
            <person name="Holland P.W.H."/>
            <person name="King N."/>
            <person name="Lang F.B.F."/>
            <person name="Roger A.J."/>
            <person name="Ruiz-Trillo I."/>
            <person name="Haas B."/>
            <person name="Nusbaum C."/>
            <person name="Birren B."/>
        </authorList>
    </citation>
    <scope>NUCLEOTIDE SEQUENCE [LARGE SCALE GENOMIC DNA]</scope>
    <source>
        <strain evidence="1 2">JP610</strain>
    </source>
</reference>
<accession>A0A0L0FR49</accession>
<dbReference type="AlphaFoldDB" id="A0A0L0FR49"/>
<evidence type="ECO:0000313" key="1">
    <source>
        <dbReference type="EMBL" id="KNC79159.1"/>
    </source>
</evidence>
<name>A0A0L0FR49_9EUKA</name>
<organism evidence="1 2">
    <name type="scientific">Sphaeroforma arctica JP610</name>
    <dbReference type="NCBI Taxonomy" id="667725"/>
    <lineage>
        <taxon>Eukaryota</taxon>
        <taxon>Ichthyosporea</taxon>
        <taxon>Ichthyophonida</taxon>
        <taxon>Sphaeroforma</taxon>
    </lineage>
</organism>
<protein>
    <submittedName>
        <fullName evidence="1">Uncharacterized protein</fullName>
    </submittedName>
</protein>